<feature type="region of interest" description="Disordered" evidence="8">
    <location>
        <begin position="891"/>
        <end position="926"/>
    </location>
</feature>
<feature type="domain" description="Gram-positive cocci surface proteins LPxTG" evidence="11">
    <location>
        <begin position="1077"/>
        <end position="1109"/>
    </location>
</feature>
<evidence type="ECO:0000256" key="5">
    <source>
        <dbReference type="ARBA" id="ARBA00022729"/>
    </source>
</evidence>
<evidence type="ECO:0000256" key="3">
    <source>
        <dbReference type="ARBA" id="ARBA00022525"/>
    </source>
</evidence>
<dbReference type="GO" id="GO:0009274">
    <property type="term" value="C:peptidoglycan-based cell wall"/>
    <property type="evidence" value="ECO:0007669"/>
    <property type="project" value="UniProtKB-ARBA"/>
</dbReference>
<dbReference type="AlphaFoldDB" id="A0ABD4RIN8"/>
<feature type="compositionally biased region" description="Polar residues" evidence="8">
    <location>
        <begin position="906"/>
        <end position="926"/>
    </location>
</feature>
<evidence type="ECO:0000256" key="9">
    <source>
        <dbReference type="SAM" id="Phobius"/>
    </source>
</evidence>
<dbReference type="InterPro" id="IPR011432">
    <property type="entry name" value="Shr-like_HID"/>
</dbReference>
<dbReference type="InterPro" id="IPR032675">
    <property type="entry name" value="LRR_dom_sf"/>
</dbReference>
<keyword evidence="9" id="KW-1133">Transmembrane helix</keyword>
<dbReference type="Pfam" id="PF05031">
    <property type="entry name" value="NEAT"/>
    <property type="match status" value="3"/>
</dbReference>
<keyword evidence="4" id="KW-0433">Leucine-rich repeat</keyword>
<keyword evidence="3" id="KW-0964">Secreted</keyword>
<dbReference type="CDD" id="cd06920">
    <property type="entry name" value="NEAT"/>
    <property type="match status" value="3"/>
</dbReference>
<evidence type="ECO:0000256" key="6">
    <source>
        <dbReference type="ARBA" id="ARBA00022737"/>
    </source>
</evidence>
<dbReference type="EMBL" id="JAIFTX010000019">
    <property type="protein sequence ID" value="MBX7291201.1"/>
    <property type="molecule type" value="Genomic_DNA"/>
</dbReference>
<feature type="domain" description="NEAT" evidence="12">
    <location>
        <begin position="215"/>
        <end position="348"/>
    </location>
</feature>
<dbReference type="InterPro" id="IPR037250">
    <property type="entry name" value="NEAT_dom_sf"/>
</dbReference>
<dbReference type="InterPro" id="IPR001611">
    <property type="entry name" value="Leu-rich_rpt"/>
</dbReference>
<evidence type="ECO:0000256" key="2">
    <source>
        <dbReference type="ARBA" id="ARBA00022512"/>
    </source>
</evidence>
<sequence>MKKNLSKTLAMLVFITNAGVMVTPTFADTLNPESKVVSSEGKVELNMPVKALKATAKVIEDKDKSENQWCHDLLIEFDSSDEDKERDFYDKITSVKVNGVEYTRSYSSEDKTYTASKLYGGLDIRSLNFKDDINAIEIKSTGYYDTLIEVKKDGSELTSKLINNENVDSENQEDIKNNDNKSLNSNVLETSVKKEKTDNENLEKDNTIENNLNNLEDGVYTLNFEAFKEENPSESSMLGGFFDKNVKLEVKEGKKTLTFLNIIMPSMLYDFRLDCNGEFKESKAEDLGNINANGEHKYKSFTVEAGDLMVSNTVAVLVSAMGGQKNDIGTMGKYRKAILNFDSNYIEGWNGFEQINNEVEEGQRLNKVLIEKGFDIDKNGEVTAEEVAKYSQDTLSLSGKELTDISLLKNLNSNIEELNLAANNIKELPEGIFDNLVNLKTLSLNSNLIESLPEGIFDKLTKLEELQISNLKIKSLDANLFKNLKSLKSLELVENKELEELPEGIFNGLDSLEGIYMYDGSLNKLPSSIFTLTNLNGLHLWNNKLEVLPDGFNKLTNLRELTLNKNVIRELPKSIYQLKNLTSLSLENNELTSVPNNIRELFPKLYGLDLTLNKLENTKDIDGDVKVTPQKNSMNLKLKAENQKISLEYDLSALDIMAWAYYGDENIKTVEDYNKWIDGKNIVDFLDEKGNDWSIVTEIQKKDANGKYKTIETISISDKADEPIDYIDKTMKNGDEYRIIKKLIKTGGMDFVVFKDVQETIAKVDNIEVKSDNENQSNDGIYEIKNSIEDTSETGKSMVRRVLKDTSNMEIKDGKNYLTLELNPQGMLDNYRILVDGSQVNYEKEDLDNGLLKIKFEVPSLDSKVSMKLYVIPMARDVQFTVAHDKDSAKLISGNNENKDNKPVIDNSNDIKPNTTKPIENKTSNNGLNIAKVDSKATEKLEDEVIKGKLYSVQNTVSHDRQIGREMARKYLEKTSKIEEIDGNMYATITFNNSQFMKEFKIGVNGQDVNYEIVGRNGDLLSLRFAIPNIDANVKVRMFVIPMNSNVEFGVNFLKDTLNLEKEYEVKKSELKQGGKLPYTGGMASGGLVTALGSMLLAAGSFMSRRKRK</sequence>
<name>A0ABD4RIN8_9CLOT</name>
<evidence type="ECO:0000259" key="11">
    <source>
        <dbReference type="PROSITE" id="PS50847"/>
    </source>
</evidence>
<dbReference type="Proteomes" id="UP000775179">
    <property type="component" value="Unassembled WGS sequence"/>
</dbReference>
<proteinExistence type="predicted"/>
<dbReference type="InterPro" id="IPR003591">
    <property type="entry name" value="Leu-rich_rpt_typical-subtyp"/>
</dbReference>
<dbReference type="Gene3D" id="3.80.10.10">
    <property type="entry name" value="Ribonuclease Inhibitor"/>
    <property type="match status" value="2"/>
</dbReference>
<keyword evidence="2" id="KW-0134">Cell wall</keyword>
<dbReference type="PROSITE" id="PS51450">
    <property type="entry name" value="LRR"/>
    <property type="match status" value="3"/>
</dbReference>
<comment type="subcellular location">
    <subcellularLocation>
        <location evidence="1">Cell envelope</location>
    </subcellularLocation>
</comment>
<feature type="chain" id="PRO_5044877088" evidence="10">
    <location>
        <begin position="28"/>
        <end position="1109"/>
    </location>
</feature>
<dbReference type="SMART" id="SM00725">
    <property type="entry name" value="NEAT"/>
    <property type="match status" value="3"/>
</dbReference>
<reference evidence="13 14" key="1">
    <citation type="submission" date="2021-08" db="EMBL/GenBank/DDBJ databases">
        <title>Genome sequence analysis of Clostridium chauvoei strains of European origin and evaluation of typing options for outbreak investigations.</title>
        <authorList>
            <person name="Abdel-Glil M."/>
            <person name="Thomas P."/>
            <person name="Seyboldt C."/>
        </authorList>
    </citation>
    <scope>NUCLEOTIDE SEQUENCE [LARGE SCALE GENOMIC DNA]</scope>
    <source>
        <strain evidence="13 14">S0260-09</strain>
    </source>
</reference>
<feature type="signal peptide" evidence="10">
    <location>
        <begin position="1"/>
        <end position="27"/>
    </location>
</feature>
<dbReference type="KEGG" id="cchv:BTM20_11965"/>
<evidence type="ECO:0000256" key="7">
    <source>
        <dbReference type="ARBA" id="ARBA00023088"/>
    </source>
</evidence>
<dbReference type="InterPro" id="IPR018247">
    <property type="entry name" value="EF_Hand_1_Ca_BS"/>
</dbReference>
<keyword evidence="7" id="KW-0572">Peptidoglycan-anchor</keyword>
<keyword evidence="9" id="KW-0472">Membrane</keyword>
<dbReference type="Pfam" id="PF13855">
    <property type="entry name" value="LRR_8"/>
    <property type="match status" value="2"/>
</dbReference>
<keyword evidence="6" id="KW-0677">Repeat</keyword>
<dbReference type="PANTHER" id="PTHR45712:SF22">
    <property type="entry name" value="INSULIN-LIKE GROWTH FACTOR-BINDING PROTEIN COMPLEX ACID LABILE SUBUNIT"/>
    <property type="match status" value="1"/>
</dbReference>
<dbReference type="SUPFAM" id="SSF158911">
    <property type="entry name" value="NEAT domain-like"/>
    <property type="match status" value="3"/>
</dbReference>
<dbReference type="SUPFAM" id="SSF52058">
    <property type="entry name" value="L domain-like"/>
    <property type="match status" value="1"/>
</dbReference>
<feature type="domain" description="NEAT" evidence="12">
    <location>
        <begin position="777"/>
        <end position="902"/>
    </location>
</feature>
<evidence type="ECO:0000256" key="4">
    <source>
        <dbReference type="ARBA" id="ARBA00022614"/>
    </source>
</evidence>
<evidence type="ECO:0000256" key="10">
    <source>
        <dbReference type="SAM" id="SignalP"/>
    </source>
</evidence>
<accession>A0ABD4RIN8</accession>
<dbReference type="FunFam" id="3.80.10.10:FF:001164">
    <property type="entry name" value="GH01279p"/>
    <property type="match status" value="1"/>
</dbReference>
<evidence type="ECO:0000256" key="8">
    <source>
        <dbReference type="SAM" id="MobiDB-lite"/>
    </source>
</evidence>
<evidence type="ECO:0000313" key="13">
    <source>
        <dbReference type="EMBL" id="MBX7291201.1"/>
    </source>
</evidence>
<dbReference type="InterPro" id="IPR019931">
    <property type="entry name" value="LPXTG_anchor"/>
</dbReference>
<dbReference type="InterPro" id="IPR050333">
    <property type="entry name" value="SLRP"/>
</dbReference>
<evidence type="ECO:0000259" key="12">
    <source>
        <dbReference type="PROSITE" id="PS50978"/>
    </source>
</evidence>
<dbReference type="PANTHER" id="PTHR45712">
    <property type="entry name" value="AGAP008170-PA"/>
    <property type="match status" value="1"/>
</dbReference>
<dbReference type="NCBIfam" id="TIGR01167">
    <property type="entry name" value="LPXTG_anchor"/>
    <property type="match status" value="1"/>
</dbReference>
<keyword evidence="9" id="KW-0812">Transmembrane</keyword>
<dbReference type="PROSITE" id="PS50978">
    <property type="entry name" value="NEAT"/>
    <property type="match status" value="3"/>
</dbReference>
<gene>
    <name evidence="13" type="ORF">K4H94_09220</name>
</gene>
<feature type="transmembrane region" description="Helical" evidence="9">
    <location>
        <begin position="1077"/>
        <end position="1099"/>
    </location>
</feature>
<organism evidence="13 14">
    <name type="scientific">Clostridium chauvoei</name>
    <dbReference type="NCBI Taxonomy" id="46867"/>
    <lineage>
        <taxon>Bacteria</taxon>
        <taxon>Bacillati</taxon>
        <taxon>Bacillota</taxon>
        <taxon>Clostridia</taxon>
        <taxon>Eubacteriales</taxon>
        <taxon>Clostridiaceae</taxon>
        <taxon>Clostridium</taxon>
    </lineage>
</organism>
<dbReference type="InterPro" id="IPR006635">
    <property type="entry name" value="NEAT_dom"/>
</dbReference>
<dbReference type="SMART" id="SM00369">
    <property type="entry name" value="LRR_TYP"/>
    <property type="match status" value="7"/>
</dbReference>
<dbReference type="PROSITE" id="PS00018">
    <property type="entry name" value="EF_HAND_1"/>
    <property type="match status" value="1"/>
</dbReference>
<dbReference type="RefSeq" id="WP_021876578.1">
    <property type="nucleotide sequence ID" value="NZ_CP018630.1"/>
</dbReference>
<dbReference type="PROSITE" id="PS50847">
    <property type="entry name" value="GRAM_POS_ANCHORING"/>
    <property type="match status" value="1"/>
</dbReference>
<protein>
    <submittedName>
        <fullName evidence="13">NEAT domain-containing protein</fullName>
    </submittedName>
</protein>
<dbReference type="GO" id="GO:0030313">
    <property type="term" value="C:cell envelope"/>
    <property type="evidence" value="ECO:0007669"/>
    <property type="project" value="UniProtKB-SubCell"/>
</dbReference>
<evidence type="ECO:0000256" key="1">
    <source>
        <dbReference type="ARBA" id="ARBA00004196"/>
    </source>
</evidence>
<dbReference type="Gene3D" id="2.60.40.1850">
    <property type="match status" value="3"/>
</dbReference>
<dbReference type="GeneID" id="66302591"/>
<dbReference type="Pfam" id="PF07550">
    <property type="entry name" value="Shr-like_HID"/>
    <property type="match status" value="1"/>
</dbReference>
<feature type="domain" description="NEAT" evidence="12">
    <location>
        <begin position="946"/>
        <end position="1071"/>
    </location>
</feature>
<comment type="caution">
    <text evidence="13">The sequence shown here is derived from an EMBL/GenBank/DDBJ whole genome shotgun (WGS) entry which is preliminary data.</text>
</comment>
<keyword evidence="5 10" id="KW-0732">Signal</keyword>
<evidence type="ECO:0000313" key="14">
    <source>
        <dbReference type="Proteomes" id="UP000775179"/>
    </source>
</evidence>